<sequence length="43" mass="4842">MPYKNSSEVIAAMFSLAFYFLPCLKVYNSSTTYIRVPVEDSTG</sequence>
<protein>
    <submittedName>
        <fullName evidence="2">Uncharacterized protein</fullName>
    </submittedName>
</protein>
<organism evidence="2">
    <name type="scientific">Solanum lycopersicum</name>
    <name type="common">Tomato</name>
    <name type="synonym">Lycopersicon esculentum</name>
    <dbReference type="NCBI Taxonomy" id="4081"/>
    <lineage>
        <taxon>Eukaryota</taxon>
        <taxon>Viridiplantae</taxon>
        <taxon>Streptophyta</taxon>
        <taxon>Embryophyta</taxon>
        <taxon>Tracheophyta</taxon>
        <taxon>Spermatophyta</taxon>
        <taxon>Magnoliopsida</taxon>
        <taxon>eudicotyledons</taxon>
        <taxon>Gunneridae</taxon>
        <taxon>Pentapetalae</taxon>
        <taxon>asterids</taxon>
        <taxon>lamiids</taxon>
        <taxon>Solanales</taxon>
        <taxon>Solanaceae</taxon>
        <taxon>Solanoideae</taxon>
        <taxon>Solaneae</taxon>
        <taxon>Solanum</taxon>
        <taxon>Solanum subgen. Lycopersicon</taxon>
    </lineage>
</organism>
<evidence type="ECO:0000313" key="3">
    <source>
        <dbReference type="Proteomes" id="UP000004994"/>
    </source>
</evidence>
<dbReference type="AlphaFoldDB" id="A0A3Q7I004"/>
<keyword evidence="3" id="KW-1185">Reference proteome</keyword>
<dbReference type="EnsemblPlants" id="Solyc09g016950.3.1">
    <property type="protein sequence ID" value="Solyc09g016950.3.1"/>
    <property type="gene ID" value="Solyc09g016950.3"/>
</dbReference>
<keyword evidence="1" id="KW-1133">Transmembrane helix</keyword>
<keyword evidence="1" id="KW-0812">Transmembrane</keyword>
<dbReference type="Gramene" id="Solyc09g016950.3.1">
    <property type="protein sequence ID" value="Solyc09g016950.3.1"/>
    <property type="gene ID" value="Solyc09g016950.3"/>
</dbReference>
<evidence type="ECO:0000313" key="2">
    <source>
        <dbReference type="EnsemblPlants" id="Solyc09g016950.3.1"/>
    </source>
</evidence>
<reference evidence="2" key="2">
    <citation type="submission" date="2019-01" db="UniProtKB">
        <authorList>
            <consortium name="EnsemblPlants"/>
        </authorList>
    </citation>
    <scope>IDENTIFICATION</scope>
    <source>
        <strain evidence="2">cv. Heinz 1706</strain>
    </source>
</reference>
<evidence type="ECO:0000256" key="1">
    <source>
        <dbReference type="SAM" id="Phobius"/>
    </source>
</evidence>
<name>A0A3Q7I004_SOLLC</name>
<proteinExistence type="predicted"/>
<feature type="transmembrane region" description="Helical" evidence="1">
    <location>
        <begin position="6"/>
        <end position="27"/>
    </location>
</feature>
<accession>A0A3Q7I004</accession>
<dbReference type="InParanoid" id="A0A3Q7I004"/>
<reference evidence="2" key="1">
    <citation type="journal article" date="2012" name="Nature">
        <title>The tomato genome sequence provides insights into fleshy fruit evolution.</title>
        <authorList>
            <consortium name="Tomato Genome Consortium"/>
        </authorList>
    </citation>
    <scope>NUCLEOTIDE SEQUENCE [LARGE SCALE GENOMIC DNA]</scope>
    <source>
        <strain evidence="2">cv. Heinz 1706</strain>
    </source>
</reference>
<dbReference type="Proteomes" id="UP000004994">
    <property type="component" value="Chromosome 9"/>
</dbReference>
<keyword evidence="1" id="KW-0472">Membrane</keyword>
<dbReference type="PaxDb" id="4081-Solyc09g016950.2.1"/>